<evidence type="ECO:0000313" key="1">
    <source>
        <dbReference type="EMBL" id="GAW27106.1"/>
    </source>
</evidence>
<dbReference type="Proteomes" id="UP000054516">
    <property type="component" value="Unassembled WGS sequence"/>
</dbReference>
<accession>A0A1S8AAH0</accession>
<evidence type="ECO:0000313" key="2">
    <source>
        <dbReference type="Proteomes" id="UP000054516"/>
    </source>
</evidence>
<name>A0A1S8AAH0_ROSNE</name>
<gene>
    <name evidence="1" type="ORF">SAMD00023353_7100200</name>
</gene>
<dbReference type="AlphaFoldDB" id="A0A1S8AAH0"/>
<protein>
    <submittedName>
        <fullName evidence="1">Uncharacterized protein</fullName>
    </submittedName>
</protein>
<sequence>MDIESVPGQRTARVRVNLQPRFFTSSASKYNIHPTVLDGLFGACMPSLYRYTTTAVVYDEFSAKKIARIKGLRLTELNMSPTRTPLSFMRLDWEPDITLL</sequence>
<dbReference type="EMBL" id="DF977516">
    <property type="protein sequence ID" value="GAW27106.1"/>
    <property type="molecule type" value="Genomic_DNA"/>
</dbReference>
<organism evidence="1">
    <name type="scientific">Rosellinia necatrix</name>
    <name type="common">White root-rot fungus</name>
    <dbReference type="NCBI Taxonomy" id="77044"/>
    <lineage>
        <taxon>Eukaryota</taxon>
        <taxon>Fungi</taxon>
        <taxon>Dikarya</taxon>
        <taxon>Ascomycota</taxon>
        <taxon>Pezizomycotina</taxon>
        <taxon>Sordariomycetes</taxon>
        <taxon>Xylariomycetidae</taxon>
        <taxon>Xylariales</taxon>
        <taxon>Xylariaceae</taxon>
        <taxon>Rosellinia</taxon>
    </lineage>
</organism>
<reference evidence="1" key="1">
    <citation type="submission" date="2016-03" db="EMBL/GenBank/DDBJ databases">
        <title>Draft genome sequence of Rosellinia necatrix.</title>
        <authorList>
            <person name="Kanematsu S."/>
        </authorList>
    </citation>
    <scope>NUCLEOTIDE SEQUENCE [LARGE SCALE GENOMIC DNA]</scope>
    <source>
        <strain evidence="1">W97</strain>
    </source>
</reference>
<keyword evidence="2" id="KW-1185">Reference proteome</keyword>
<proteinExistence type="predicted"/>